<dbReference type="InterPro" id="IPR010021">
    <property type="entry name" value="PGPP1/Gep4"/>
</dbReference>
<reference evidence="1 2" key="1">
    <citation type="submission" date="2024-03" db="EMBL/GenBank/DDBJ databases">
        <title>Complete genome sequence of the green alga Chloropicon roscoffensis RCC1871.</title>
        <authorList>
            <person name="Lemieux C."/>
            <person name="Pombert J.-F."/>
            <person name="Otis C."/>
            <person name="Turmel M."/>
        </authorList>
    </citation>
    <scope>NUCLEOTIDE SEQUENCE [LARGE SCALE GENOMIC DNA]</scope>
    <source>
        <strain evidence="1 2">RCC1871</strain>
    </source>
</reference>
<dbReference type="InterPro" id="IPR006549">
    <property type="entry name" value="HAD-SF_hydro_IIIA"/>
</dbReference>
<dbReference type="SUPFAM" id="SSF56784">
    <property type="entry name" value="HAD-like"/>
    <property type="match status" value="1"/>
</dbReference>
<dbReference type="GO" id="GO:0008962">
    <property type="term" value="F:phosphatidylglycerophosphatase activity"/>
    <property type="evidence" value="ECO:0007669"/>
    <property type="project" value="InterPro"/>
</dbReference>
<evidence type="ECO:0000313" key="2">
    <source>
        <dbReference type="Proteomes" id="UP001472866"/>
    </source>
</evidence>
<dbReference type="InterPro" id="IPR027706">
    <property type="entry name" value="PGP_Pase"/>
</dbReference>
<dbReference type="Gene3D" id="3.40.50.1000">
    <property type="entry name" value="HAD superfamily/HAD-like"/>
    <property type="match status" value="1"/>
</dbReference>
<keyword evidence="2" id="KW-1185">Reference proteome</keyword>
<dbReference type="AlphaFoldDB" id="A0AAX4PH15"/>
<sequence length="221" mass="24505">MEKLNKGLSQRVNLAGVRFALQLFTTKRRHALPHVAVENISTVDWRKVRAAGFKGCVFDKDNTLTDPYKMCFHPDARDSFRECLRAFEGRVVLLSNSAGLEQYDPKGSEADAIEKKLGCPVLRHKRKKPAAEPEVLERHFGAKTGELVMVGDRTLTDIAFGNSMGMLTVKCEPFTSRGENLFVKLARRLEALLAFVLRAAGCAPPDHPLVQAGTDFTFTAS</sequence>
<name>A0AAX4PH15_9CHLO</name>
<gene>
    <name evidence="1" type="ORF">HKI87_12g71240</name>
</gene>
<dbReference type="EMBL" id="CP151512">
    <property type="protein sequence ID" value="WZN65564.1"/>
    <property type="molecule type" value="Genomic_DNA"/>
</dbReference>
<dbReference type="InterPro" id="IPR036412">
    <property type="entry name" value="HAD-like_sf"/>
</dbReference>
<dbReference type="Pfam" id="PF09419">
    <property type="entry name" value="PGP_phosphatase"/>
    <property type="match status" value="1"/>
</dbReference>
<dbReference type="NCBIfam" id="TIGR01668">
    <property type="entry name" value="YqeG_hyp_ppase"/>
    <property type="match status" value="1"/>
</dbReference>
<organism evidence="1 2">
    <name type="scientific">Chloropicon roscoffensis</name>
    <dbReference type="NCBI Taxonomy" id="1461544"/>
    <lineage>
        <taxon>Eukaryota</taxon>
        <taxon>Viridiplantae</taxon>
        <taxon>Chlorophyta</taxon>
        <taxon>Chloropicophyceae</taxon>
        <taxon>Chloropicales</taxon>
        <taxon>Chloropicaceae</taxon>
        <taxon>Chloropicon</taxon>
    </lineage>
</organism>
<proteinExistence type="predicted"/>
<evidence type="ECO:0000313" key="1">
    <source>
        <dbReference type="EMBL" id="WZN65564.1"/>
    </source>
</evidence>
<dbReference type="InterPro" id="IPR023214">
    <property type="entry name" value="HAD_sf"/>
</dbReference>
<dbReference type="Proteomes" id="UP001472866">
    <property type="component" value="Chromosome 12"/>
</dbReference>
<accession>A0AAX4PH15</accession>
<protein>
    <submittedName>
        <fullName evidence="1">Mitochondrial PGP phosphatase</fullName>
    </submittedName>
</protein>
<dbReference type="NCBIfam" id="TIGR01662">
    <property type="entry name" value="HAD-SF-IIIA"/>
    <property type="match status" value="1"/>
</dbReference>